<dbReference type="Gene3D" id="3.40.390.10">
    <property type="entry name" value="Collagenase (Catalytic Domain)"/>
    <property type="match status" value="1"/>
</dbReference>
<dbReference type="Gene3D" id="1.10.1380.10">
    <property type="entry name" value="Neutral endopeptidase , domain2"/>
    <property type="match status" value="1"/>
</dbReference>
<evidence type="ECO:0000256" key="3">
    <source>
        <dbReference type="SAM" id="SignalP"/>
    </source>
</evidence>
<feature type="domain" description="Peptidase M13 N-terminal" evidence="4">
    <location>
        <begin position="65"/>
        <end position="226"/>
    </location>
</feature>
<dbReference type="InterPro" id="IPR008753">
    <property type="entry name" value="Peptidase_M13_N"/>
</dbReference>
<sequence>MKWTFWIPFLVLHFEHSLEEEIEKKSSHQSSCEPQDSLKRKVCLSEDCVKAAATILFSLDRSVDPCEDFYQYACGGWATRTIIQNTDRFQMVDKRNQLFIHNLLTEMNENEDEAVAKVKKYYQVCISEDEKRNLPYLQSLIDYTGGWTLTGNKGIIPEIDMNTRLQILQNEFGLNVFFTWGVVEHKSKHKLALFAGGWNDAFIETDRDDYLKLMTVFTLYLSQATETHDVVLEDEDVTTNSDLEEDDVNVQYTYNVDFGLDENETIANDSSIDISYDYEDIIPENESNNSASPNFFDWLDWFHKGYHVTEEDNEVSQENLPPTSSSSNHSPPIPTEETHPSKVKSERILQNIETIVK</sequence>
<dbReference type="OrthoDB" id="5808441at2759"/>
<dbReference type="GO" id="GO:0005886">
    <property type="term" value="C:plasma membrane"/>
    <property type="evidence" value="ECO:0007669"/>
    <property type="project" value="TreeGrafter"/>
</dbReference>
<dbReference type="InterPro" id="IPR024079">
    <property type="entry name" value="MetalloPept_cat_dom_sf"/>
</dbReference>
<accession>A0A0K2TQE6</accession>
<feature type="non-terminal residue" evidence="5">
    <location>
        <position position="357"/>
    </location>
</feature>
<evidence type="ECO:0000256" key="2">
    <source>
        <dbReference type="SAM" id="MobiDB-lite"/>
    </source>
</evidence>
<dbReference type="SUPFAM" id="SSF55486">
    <property type="entry name" value="Metalloproteases ('zincins'), catalytic domain"/>
    <property type="match status" value="1"/>
</dbReference>
<feature type="compositionally biased region" description="Basic and acidic residues" evidence="2">
    <location>
        <begin position="336"/>
        <end position="347"/>
    </location>
</feature>
<evidence type="ECO:0000313" key="5">
    <source>
        <dbReference type="EMBL" id="CDW27892.1"/>
    </source>
</evidence>
<dbReference type="GO" id="GO:0016485">
    <property type="term" value="P:protein processing"/>
    <property type="evidence" value="ECO:0007669"/>
    <property type="project" value="TreeGrafter"/>
</dbReference>
<dbReference type="AlphaFoldDB" id="A0A0K2TQE6"/>
<organism evidence="5">
    <name type="scientific">Lepeophtheirus salmonis</name>
    <name type="common">Salmon louse</name>
    <name type="synonym">Caligus salmonis</name>
    <dbReference type="NCBI Taxonomy" id="72036"/>
    <lineage>
        <taxon>Eukaryota</taxon>
        <taxon>Metazoa</taxon>
        <taxon>Ecdysozoa</taxon>
        <taxon>Arthropoda</taxon>
        <taxon>Crustacea</taxon>
        <taxon>Multicrustacea</taxon>
        <taxon>Hexanauplia</taxon>
        <taxon>Copepoda</taxon>
        <taxon>Siphonostomatoida</taxon>
        <taxon>Caligidae</taxon>
        <taxon>Lepeophtheirus</taxon>
    </lineage>
</organism>
<keyword evidence="3" id="KW-0732">Signal</keyword>
<protein>
    <submittedName>
        <fullName evidence="5">Endothelinconverting enzyme 1like [Apis florea]</fullName>
    </submittedName>
</protein>
<feature type="region of interest" description="Disordered" evidence="2">
    <location>
        <begin position="310"/>
        <end position="347"/>
    </location>
</feature>
<proteinExistence type="inferred from homology"/>
<name>A0A0K2TQE6_LEPSM</name>
<dbReference type="PROSITE" id="PS51885">
    <property type="entry name" value="NEPRILYSIN"/>
    <property type="match status" value="1"/>
</dbReference>
<evidence type="ECO:0000259" key="4">
    <source>
        <dbReference type="Pfam" id="PF05649"/>
    </source>
</evidence>
<dbReference type="PANTHER" id="PTHR11733:SF167">
    <property type="entry name" value="FI17812P1-RELATED"/>
    <property type="match status" value="1"/>
</dbReference>
<dbReference type="EMBL" id="HACA01010531">
    <property type="protein sequence ID" value="CDW27892.1"/>
    <property type="molecule type" value="Transcribed_RNA"/>
</dbReference>
<dbReference type="InterPro" id="IPR000718">
    <property type="entry name" value="Peptidase_M13"/>
</dbReference>
<dbReference type="InterPro" id="IPR042089">
    <property type="entry name" value="Peptidase_M13_dom_2"/>
</dbReference>
<dbReference type="GO" id="GO:0004222">
    <property type="term" value="F:metalloendopeptidase activity"/>
    <property type="evidence" value="ECO:0007669"/>
    <property type="project" value="InterPro"/>
</dbReference>
<dbReference type="PANTHER" id="PTHR11733">
    <property type="entry name" value="ZINC METALLOPROTEASE FAMILY M13 NEPRILYSIN-RELATED"/>
    <property type="match status" value="1"/>
</dbReference>
<reference evidence="5" key="1">
    <citation type="submission" date="2014-05" db="EMBL/GenBank/DDBJ databases">
        <authorList>
            <person name="Chronopoulou M."/>
        </authorList>
    </citation>
    <scope>NUCLEOTIDE SEQUENCE</scope>
    <source>
        <tissue evidence="5">Whole organism</tissue>
    </source>
</reference>
<evidence type="ECO:0000256" key="1">
    <source>
        <dbReference type="ARBA" id="ARBA00007357"/>
    </source>
</evidence>
<comment type="similarity">
    <text evidence="1">Belongs to the peptidase M13 family.</text>
</comment>
<dbReference type="Pfam" id="PF05649">
    <property type="entry name" value="Peptidase_M13_N"/>
    <property type="match status" value="1"/>
</dbReference>
<feature type="compositionally biased region" description="Low complexity" evidence="2">
    <location>
        <begin position="321"/>
        <end position="330"/>
    </location>
</feature>
<feature type="signal peptide" evidence="3">
    <location>
        <begin position="1"/>
        <end position="19"/>
    </location>
</feature>
<feature type="chain" id="PRO_5005487982" evidence="3">
    <location>
        <begin position="20"/>
        <end position="357"/>
    </location>
</feature>